<comment type="caution">
    <text evidence="2">The sequence shown here is derived from an EMBL/GenBank/DDBJ whole genome shotgun (WGS) entry which is preliminary data.</text>
</comment>
<evidence type="ECO:0000313" key="2">
    <source>
        <dbReference type="EMBL" id="CCV05566.1"/>
    </source>
</evidence>
<keyword evidence="3" id="KW-1185">Reference proteome</keyword>
<dbReference type="EMBL" id="CAUM01000067">
    <property type="protein sequence ID" value="CCV05566.1"/>
    <property type="molecule type" value="Genomic_DNA"/>
</dbReference>
<dbReference type="STRING" id="1297569.MESS2_1590073"/>
<proteinExistence type="predicted"/>
<evidence type="ECO:0000256" key="1">
    <source>
        <dbReference type="SAM" id="MobiDB-lite"/>
    </source>
</evidence>
<dbReference type="AlphaFoldDB" id="M5F170"/>
<name>M5F170_9HYPH</name>
<evidence type="ECO:0000313" key="3">
    <source>
        <dbReference type="Proteomes" id="UP000012062"/>
    </source>
</evidence>
<sequence length="113" mass="12827">MPVRKYRLLGLCWRPDERCPAGYCKRSATLCMYGRLSIRLGLVHGLDTAGEGWIGDFAVGRLDWARAGWRWTWKILPAIRHCIALCGRNRRRCSRPMKPIRGSLPCSPRSSAG</sequence>
<organism evidence="2 3">
    <name type="scientific">Mesorhizobium metallidurans STM 2683</name>
    <dbReference type="NCBI Taxonomy" id="1297569"/>
    <lineage>
        <taxon>Bacteria</taxon>
        <taxon>Pseudomonadati</taxon>
        <taxon>Pseudomonadota</taxon>
        <taxon>Alphaproteobacteria</taxon>
        <taxon>Hyphomicrobiales</taxon>
        <taxon>Phyllobacteriaceae</taxon>
        <taxon>Mesorhizobium</taxon>
    </lineage>
</organism>
<dbReference type="Proteomes" id="UP000012062">
    <property type="component" value="Unassembled WGS sequence"/>
</dbReference>
<accession>M5F170</accession>
<reference evidence="2 3" key="1">
    <citation type="submission" date="2013-02" db="EMBL/GenBank/DDBJ databases">
        <authorList>
            <person name="Genoscope - CEA"/>
        </authorList>
    </citation>
    <scope>NUCLEOTIDE SEQUENCE [LARGE SCALE GENOMIC DNA]</scope>
    <source>
        <strain evidence="2 3">STM 2683</strain>
    </source>
</reference>
<gene>
    <name evidence="2" type="ORF">MESS2_1590073</name>
</gene>
<protein>
    <submittedName>
        <fullName evidence="2">Uncharacterized protein</fullName>
    </submittedName>
</protein>
<feature type="region of interest" description="Disordered" evidence="1">
    <location>
        <begin position="93"/>
        <end position="113"/>
    </location>
</feature>